<keyword evidence="2" id="KW-1185">Reference proteome</keyword>
<organism evidence="1 2">
    <name type="scientific">Bradyrhizobium ontarionense</name>
    <dbReference type="NCBI Taxonomy" id="2898149"/>
    <lineage>
        <taxon>Bacteria</taxon>
        <taxon>Pseudomonadati</taxon>
        <taxon>Pseudomonadota</taxon>
        <taxon>Alphaproteobacteria</taxon>
        <taxon>Hyphomicrobiales</taxon>
        <taxon>Nitrobacteraceae</taxon>
        <taxon>Bradyrhizobium</taxon>
    </lineage>
</organism>
<evidence type="ECO:0000313" key="2">
    <source>
        <dbReference type="Proteomes" id="UP001431010"/>
    </source>
</evidence>
<gene>
    <name evidence="1" type="ORF">LQG66_06705</name>
</gene>
<dbReference type="Proteomes" id="UP001431010">
    <property type="component" value="Chromosome"/>
</dbReference>
<evidence type="ECO:0008006" key="3">
    <source>
        <dbReference type="Google" id="ProtNLM"/>
    </source>
</evidence>
<name>A0ABY3RGP0_9BRAD</name>
<protein>
    <recommendedName>
        <fullName evidence="3">Transcriptional regulator</fullName>
    </recommendedName>
</protein>
<proteinExistence type="predicted"/>
<evidence type="ECO:0000313" key="1">
    <source>
        <dbReference type="EMBL" id="UFZ05993.1"/>
    </source>
</evidence>
<sequence>MDDHTDDDPFADLALEKAIHLRWTLRDIKAHRLAMSPVDDEDLALLTERGLVDVSDGVPTLTEAGLDAIN</sequence>
<reference evidence="1" key="1">
    <citation type="journal article" date="2024" name="Antonie Van Leeuwenhoek">
        <title>Bradyrhizobium ontarionense sp. nov., a novel bacterial symbiont isolated from Aeschynomene indica (Indian jointvetch), harbours photosynthesis, nitrogen fixation and nitrous oxide (N2O) reductase genes.</title>
        <authorList>
            <person name="Bromfield E.S.P."/>
            <person name="Cloutier S."/>
        </authorList>
    </citation>
    <scope>NUCLEOTIDE SEQUENCE</scope>
    <source>
        <strain evidence="1">A19</strain>
    </source>
</reference>
<accession>A0ABY3RGP0</accession>
<dbReference type="RefSeq" id="WP_231324654.1">
    <property type="nucleotide sequence ID" value="NZ_CP088156.1"/>
</dbReference>
<dbReference type="EMBL" id="CP088156">
    <property type="protein sequence ID" value="UFZ05993.1"/>
    <property type="molecule type" value="Genomic_DNA"/>
</dbReference>